<gene>
    <name evidence="2" type="ORF">AGERDE_LOCUS6754</name>
</gene>
<name>A0A9N9B570_9GLOM</name>
<dbReference type="InterPro" id="IPR001810">
    <property type="entry name" value="F-box_dom"/>
</dbReference>
<dbReference type="InterPro" id="IPR032675">
    <property type="entry name" value="LRR_dom_sf"/>
</dbReference>
<reference evidence="2" key="1">
    <citation type="submission" date="2021-06" db="EMBL/GenBank/DDBJ databases">
        <authorList>
            <person name="Kallberg Y."/>
            <person name="Tangrot J."/>
            <person name="Rosling A."/>
        </authorList>
    </citation>
    <scope>NUCLEOTIDE SEQUENCE</scope>
    <source>
        <strain evidence="2">MT106</strain>
    </source>
</reference>
<dbReference type="Gene3D" id="3.80.10.10">
    <property type="entry name" value="Ribonuclease Inhibitor"/>
    <property type="match status" value="1"/>
</dbReference>
<dbReference type="SMART" id="SM00256">
    <property type="entry name" value="FBOX"/>
    <property type="match status" value="1"/>
</dbReference>
<dbReference type="AlphaFoldDB" id="A0A9N9B570"/>
<evidence type="ECO:0000313" key="3">
    <source>
        <dbReference type="Proteomes" id="UP000789831"/>
    </source>
</evidence>
<dbReference type="SUPFAM" id="SSF81383">
    <property type="entry name" value="F-box domain"/>
    <property type="match status" value="1"/>
</dbReference>
<dbReference type="InterPro" id="IPR036047">
    <property type="entry name" value="F-box-like_dom_sf"/>
</dbReference>
<feature type="domain" description="F-box" evidence="1">
    <location>
        <begin position="28"/>
        <end position="74"/>
    </location>
</feature>
<evidence type="ECO:0000259" key="1">
    <source>
        <dbReference type="PROSITE" id="PS50181"/>
    </source>
</evidence>
<dbReference type="Pfam" id="PF00646">
    <property type="entry name" value="F-box"/>
    <property type="match status" value="1"/>
</dbReference>
<dbReference type="PROSITE" id="PS50181">
    <property type="entry name" value="FBOX"/>
    <property type="match status" value="1"/>
</dbReference>
<sequence>MVENTVISTHDLSIASPFEQIQPYALNISQFSHLPGDVLLNIAEFLDLRSLITLRTVSRLLYLTLPNKTVFNKIYLTNNVSPIQFDKLLIFLESIKATQFIRQVTFYEMTITHESLISVLTRCENLRHISVYGGKNVKLRKITKSLVKWQQENSNDSPKLEHFKSLVLTRCVGGPRRNYPAQKVNQDLQILKKHIIKLAECDDLSCELCTKRCDHCGIQYQFWDYYWITCSWCKKRNFCGVCVYNVSQNNVNARNGYFRMSMCQMFGMPCF</sequence>
<proteinExistence type="predicted"/>
<comment type="caution">
    <text evidence="2">The sequence shown here is derived from an EMBL/GenBank/DDBJ whole genome shotgun (WGS) entry which is preliminary data.</text>
</comment>
<keyword evidence="3" id="KW-1185">Reference proteome</keyword>
<dbReference type="EMBL" id="CAJVPL010001104">
    <property type="protein sequence ID" value="CAG8552822.1"/>
    <property type="molecule type" value="Genomic_DNA"/>
</dbReference>
<dbReference type="OrthoDB" id="2351612at2759"/>
<organism evidence="2 3">
    <name type="scientific">Ambispora gerdemannii</name>
    <dbReference type="NCBI Taxonomy" id="144530"/>
    <lineage>
        <taxon>Eukaryota</taxon>
        <taxon>Fungi</taxon>
        <taxon>Fungi incertae sedis</taxon>
        <taxon>Mucoromycota</taxon>
        <taxon>Glomeromycotina</taxon>
        <taxon>Glomeromycetes</taxon>
        <taxon>Archaeosporales</taxon>
        <taxon>Ambisporaceae</taxon>
        <taxon>Ambispora</taxon>
    </lineage>
</organism>
<accession>A0A9N9B570</accession>
<protein>
    <submittedName>
        <fullName evidence="2">9252_t:CDS:1</fullName>
    </submittedName>
</protein>
<dbReference type="Proteomes" id="UP000789831">
    <property type="component" value="Unassembled WGS sequence"/>
</dbReference>
<evidence type="ECO:0000313" key="2">
    <source>
        <dbReference type="EMBL" id="CAG8552822.1"/>
    </source>
</evidence>